<comment type="caution">
    <text evidence="2">The sequence shown here is derived from an EMBL/GenBank/DDBJ whole genome shotgun (WGS) entry which is preliminary data.</text>
</comment>
<evidence type="ECO:0000313" key="3">
    <source>
        <dbReference type="Proteomes" id="UP000799764"/>
    </source>
</evidence>
<organism evidence="2 3">
    <name type="scientific">Karstenula rhodostoma CBS 690.94</name>
    <dbReference type="NCBI Taxonomy" id="1392251"/>
    <lineage>
        <taxon>Eukaryota</taxon>
        <taxon>Fungi</taxon>
        <taxon>Dikarya</taxon>
        <taxon>Ascomycota</taxon>
        <taxon>Pezizomycotina</taxon>
        <taxon>Dothideomycetes</taxon>
        <taxon>Pleosporomycetidae</taxon>
        <taxon>Pleosporales</taxon>
        <taxon>Massarineae</taxon>
        <taxon>Didymosphaeriaceae</taxon>
        <taxon>Karstenula</taxon>
    </lineage>
</organism>
<name>A0A9P4PT30_9PLEO</name>
<sequence>MTQRGDGSRHSWHASNSFAGPLPVVVPGGLQRGIATTTAPPIEKRASSRSTERRLSGGIRPGRCILSMRLQGAEEGLRACGDARKPRHRSSIFSLGCRGSQSTSHVKLEIGTSGVTAEVVRAWYIVGAMSVQTPTYYCETAADEGEIAALFASGRSAVASHAAPARFTTLVGWCESATPRKPSSDLAIDLTL</sequence>
<proteinExistence type="predicted"/>
<evidence type="ECO:0000313" key="2">
    <source>
        <dbReference type="EMBL" id="KAF2449896.1"/>
    </source>
</evidence>
<gene>
    <name evidence="2" type="ORF">P171DRAFT_440334</name>
</gene>
<feature type="region of interest" description="Disordered" evidence="1">
    <location>
        <begin position="32"/>
        <end position="57"/>
    </location>
</feature>
<accession>A0A9P4PT30</accession>
<keyword evidence="3" id="KW-1185">Reference proteome</keyword>
<protein>
    <submittedName>
        <fullName evidence="2">Uncharacterized protein</fullName>
    </submittedName>
</protein>
<dbReference type="EMBL" id="MU001494">
    <property type="protein sequence ID" value="KAF2449896.1"/>
    <property type="molecule type" value="Genomic_DNA"/>
</dbReference>
<feature type="compositionally biased region" description="Basic and acidic residues" evidence="1">
    <location>
        <begin position="42"/>
        <end position="55"/>
    </location>
</feature>
<reference evidence="2" key="1">
    <citation type="journal article" date="2020" name="Stud. Mycol.">
        <title>101 Dothideomycetes genomes: a test case for predicting lifestyles and emergence of pathogens.</title>
        <authorList>
            <person name="Haridas S."/>
            <person name="Albert R."/>
            <person name="Binder M."/>
            <person name="Bloem J."/>
            <person name="Labutti K."/>
            <person name="Salamov A."/>
            <person name="Andreopoulos B."/>
            <person name="Baker S."/>
            <person name="Barry K."/>
            <person name="Bills G."/>
            <person name="Bluhm B."/>
            <person name="Cannon C."/>
            <person name="Castanera R."/>
            <person name="Culley D."/>
            <person name="Daum C."/>
            <person name="Ezra D."/>
            <person name="Gonzalez J."/>
            <person name="Henrissat B."/>
            <person name="Kuo A."/>
            <person name="Liang C."/>
            <person name="Lipzen A."/>
            <person name="Lutzoni F."/>
            <person name="Magnuson J."/>
            <person name="Mondo S."/>
            <person name="Nolan M."/>
            <person name="Ohm R."/>
            <person name="Pangilinan J."/>
            <person name="Park H.-J."/>
            <person name="Ramirez L."/>
            <person name="Alfaro M."/>
            <person name="Sun H."/>
            <person name="Tritt A."/>
            <person name="Yoshinaga Y."/>
            <person name="Zwiers L.-H."/>
            <person name="Turgeon B."/>
            <person name="Goodwin S."/>
            <person name="Spatafora J."/>
            <person name="Crous P."/>
            <person name="Grigoriev I."/>
        </authorList>
    </citation>
    <scope>NUCLEOTIDE SEQUENCE</scope>
    <source>
        <strain evidence="2">CBS 690.94</strain>
    </source>
</reference>
<evidence type="ECO:0000256" key="1">
    <source>
        <dbReference type="SAM" id="MobiDB-lite"/>
    </source>
</evidence>
<dbReference type="Proteomes" id="UP000799764">
    <property type="component" value="Unassembled WGS sequence"/>
</dbReference>
<dbReference type="AlphaFoldDB" id="A0A9P4PT30"/>